<dbReference type="EMBL" id="MJFZ01003996">
    <property type="protein sequence ID" value="RAW19864.1"/>
    <property type="molecule type" value="Genomic_DNA"/>
</dbReference>
<dbReference type="AlphaFoldDB" id="A0A329R5G5"/>
<protein>
    <submittedName>
        <fullName evidence="2">Uncharacterized protein</fullName>
    </submittedName>
</protein>
<evidence type="ECO:0000313" key="2">
    <source>
        <dbReference type="EMBL" id="RAW19864.1"/>
    </source>
</evidence>
<dbReference type="VEuPathDB" id="FungiDB:PC110_g23694"/>
<feature type="compositionally biased region" description="Polar residues" evidence="1">
    <location>
        <begin position="117"/>
        <end position="132"/>
    </location>
</feature>
<dbReference type="OrthoDB" id="137003at2759"/>
<organism evidence="2 3">
    <name type="scientific">Phytophthora cactorum</name>
    <dbReference type="NCBI Taxonomy" id="29920"/>
    <lineage>
        <taxon>Eukaryota</taxon>
        <taxon>Sar</taxon>
        <taxon>Stramenopiles</taxon>
        <taxon>Oomycota</taxon>
        <taxon>Peronosporomycetes</taxon>
        <taxon>Peronosporales</taxon>
        <taxon>Peronosporaceae</taxon>
        <taxon>Phytophthora</taxon>
    </lineage>
</organism>
<dbReference type="Proteomes" id="UP000251314">
    <property type="component" value="Unassembled WGS sequence"/>
</dbReference>
<accession>A0A329R5G5</accession>
<gene>
    <name evidence="2" type="ORF">PC110_g23694</name>
</gene>
<sequence>MTGSATVAGTSVKVGLHLYPSQHPRASHPSAPVSDCDVLGLESEVVEISSGDEGSRSPAVPSSGDVEEKTEDVTVNSPVQEVPSLQSSGRVLSLTLGSGPVILLSSEASPAAGPISVPSQAPLQTPSDTSAAPLTHSRPGVIIVSTFTPGFDPSRYGYSTSSLCLHSDWVH</sequence>
<feature type="region of interest" description="Disordered" evidence="1">
    <location>
        <begin position="113"/>
        <end position="135"/>
    </location>
</feature>
<feature type="non-terminal residue" evidence="2">
    <location>
        <position position="171"/>
    </location>
</feature>
<evidence type="ECO:0000256" key="1">
    <source>
        <dbReference type="SAM" id="MobiDB-lite"/>
    </source>
</evidence>
<proteinExistence type="predicted"/>
<feature type="region of interest" description="Disordered" evidence="1">
    <location>
        <begin position="47"/>
        <end position="78"/>
    </location>
</feature>
<reference evidence="2 3" key="1">
    <citation type="submission" date="2018-01" db="EMBL/GenBank/DDBJ databases">
        <title>Draft genome of the strawberry crown rot pathogen Phytophthora cactorum.</title>
        <authorList>
            <person name="Armitage A.D."/>
            <person name="Lysoe E."/>
            <person name="Nellist C.F."/>
            <person name="Harrison R.J."/>
            <person name="Brurberg M.B."/>
        </authorList>
    </citation>
    <scope>NUCLEOTIDE SEQUENCE [LARGE SCALE GENOMIC DNA]</scope>
    <source>
        <strain evidence="2 3">10300</strain>
    </source>
</reference>
<keyword evidence="3" id="KW-1185">Reference proteome</keyword>
<name>A0A329R5G5_9STRA</name>
<comment type="caution">
    <text evidence="2">The sequence shown here is derived from an EMBL/GenBank/DDBJ whole genome shotgun (WGS) entry which is preliminary data.</text>
</comment>
<evidence type="ECO:0000313" key="3">
    <source>
        <dbReference type="Proteomes" id="UP000251314"/>
    </source>
</evidence>